<dbReference type="AlphaFoldDB" id="A0A9X9KD43"/>
<dbReference type="RefSeq" id="WP_170985653.1">
    <property type="nucleotide sequence ID" value="NZ_CP109969.1"/>
</dbReference>
<protein>
    <submittedName>
        <fullName evidence="1">Uncharacterized protein</fullName>
    </submittedName>
</protein>
<proteinExistence type="predicted"/>
<name>A0A9X9KD43_9HYPH</name>
<gene>
    <name evidence="1" type="ORF">CFBP5507_16690</name>
</gene>
<reference evidence="1" key="1">
    <citation type="submission" date="2022-10" db="EMBL/GenBank/DDBJ databases">
        <title>Complete genome sequence of Agrobacterium salinitolerans CFBP5507.</title>
        <authorList>
            <person name="Tchabashvili S."/>
            <person name="Yen H.-C."/>
            <person name="Haryono M."/>
            <person name="Lin Y.-C."/>
            <person name="Lai E.-M."/>
            <person name="Kuo C.-H."/>
        </authorList>
    </citation>
    <scope>NUCLEOTIDE SEQUENCE</scope>
    <source>
        <strain evidence="1">CFBP5507</strain>
    </source>
</reference>
<dbReference type="Proteomes" id="UP000298735">
    <property type="component" value="Chromosome Linear"/>
</dbReference>
<accession>A0A9X9KD43</accession>
<organism evidence="1 2">
    <name type="scientific">Agrobacterium salinitolerans</name>
    <dbReference type="NCBI Taxonomy" id="1183413"/>
    <lineage>
        <taxon>Bacteria</taxon>
        <taxon>Pseudomonadati</taxon>
        <taxon>Pseudomonadota</taxon>
        <taxon>Alphaproteobacteria</taxon>
        <taxon>Hyphomicrobiales</taxon>
        <taxon>Rhizobiaceae</taxon>
        <taxon>Rhizobium/Agrobacterium group</taxon>
        <taxon>Agrobacterium</taxon>
    </lineage>
</organism>
<evidence type="ECO:0000313" key="2">
    <source>
        <dbReference type="Proteomes" id="UP000298735"/>
    </source>
</evidence>
<sequence>MRIVESASDANRPAIAAEVACGALGTSNVPFQRAAANRHFAGKSA</sequence>
<dbReference type="EMBL" id="CP109969">
    <property type="protein sequence ID" value="UYZ09331.1"/>
    <property type="molecule type" value="Genomic_DNA"/>
</dbReference>
<evidence type="ECO:0000313" key="1">
    <source>
        <dbReference type="EMBL" id="UYZ09331.1"/>
    </source>
</evidence>
<dbReference type="KEGG" id="asal:CFBP5507_16690"/>